<dbReference type="Pfam" id="PF00005">
    <property type="entry name" value="ABC_tran"/>
    <property type="match status" value="1"/>
</dbReference>
<comment type="caution">
    <text evidence="6">The sequence shown here is derived from an EMBL/GenBank/DDBJ whole genome shotgun (WGS) entry which is preliminary data.</text>
</comment>
<dbReference type="PANTHER" id="PTHR43117:SF4">
    <property type="entry name" value="OSMOPROTECTANT IMPORT ATP-BINDING PROTEIN OSMV"/>
    <property type="match status" value="1"/>
</dbReference>
<protein>
    <submittedName>
        <fullName evidence="6">ABC transporter ATP-binding protein</fullName>
    </submittedName>
</protein>
<keyword evidence="7" id="KW-1185">Reference proteome</keyword>
<dbReference type="PROSITE" id="PS00211">
    <property type="entry name" value="ABC_TRANSPORTER_1"/>
    <property type="match status" value="1"/>
</dbReference>
<evidence type="ECO:0000256" key="4">
    <source>
        <dbReference type="ARBA" id="ARBA00022840"/>
    </source>
</evidence>
<accession>A0A5D0MKN2</accession>
<reference evidence="6" key="1">
    <citation type="submission" date="2019-08" db="EMBL/GenBank/DDBJ databases">
        <title>Genomic characterization of a novel candidate phylum (ARYD3) from a high temperature, high salinity tertiary oil reservoir in north central Oklahoma, USA.</title>
        <authorList>
            <person name="Youssef N.H."/>
            <person name="Yadav A."/>
            <person name="Elshahed M.S."/>
        </authorList>
    </citation>
    <scope>NUCLEOTIDE SEQUENCE [LARGE SCALE GENOMIC DNA]</scope>
    <source>
        <strain evidence="6">ARYD3</strain>
    </source>
</reference>
<dbReference type="InterPro" id="IPR003439">
    <property type="entry name" value="ABC_transporter-like_ATP-bd"/>
</dbReference>
<dbReference type="EMBL" id="VSIX01000056">
    <property type="protein sequence ID" value="TYB31109.1"/>
    <property type="molecule type" value="Genomic_DNA"/>
</dbReference>
<dbReference type="FunFam" id="3.40.50.300:FF:000425">
    <property type="entry name" value="Probable ABC transporter, ATP-binding subunit"/>
    <property type="match status" value="1"/>
</dbReference>
<dbReference type="Gene3D" id="3.40.50.300">
    <property type="entry name" value="P-loop containing nucleotide triphosphate hydrolases"/>
    <property type="match status" value="1"/>
</dbReference>
<dbReference type="GO" id="GO:0015697">
    <property type="term" value="P:quaternary ammonium group transport"/>
    <property type="evidence" value="ECO:0007669"/>
    <property type="project" value="UniProtKB-ARBA"/>
</dbReference>
<dbReference type="AlphaFoldDB" id="A0A5D0MKN2"/>
<dbReference type="GO" id="GO:0005524">
    <property type="term" value="F:ATP binding"/>
    <property type="evidence" value="ECO:0007669"/>
    <property type="project" value="UniProtKB-KW"/>
</dbReference>
<comment type="similarity">
    <text evidence="1">Belongs to the ABC transporter superfamily.</text>
</comment>
<proteinExistence type="inferred from homology"/>
<dbReference type="SUPFAM" id="SSF52540">
    <property type="entry name" value="P-loop containing nucleoside triphosphate hydrolases"/>
    <property type="match status" value="1"/>
</dbReference>
<evidence type="ECO:0000313" key="6">
    <source>
        <dbReference type="EMBL" id="TYB31109.1"/>
    </source>
</evidence>
<dbReference type="SMART" id="SM00382">
    <property type="entry name" value="AAA"/>
    <property type="match status" value="1"/>
</dbReference>
<evidence type="ECO:0000313" key="7">
    <source>
        <dbReference type="Proteomes" id="UP000324143"/>
    </source>
</evidence>
<evidence type="ECO:0000256" key="3">
    <source>
        <dbReference type="ARBA" id="ARBA00022741"/>
    </source>
</evidence>
<dbReference type="PANTHER" id="PTHR43117">
    <property type="entry name" value="OSMOPROTECTANT IMPORT ATP-BINDING PROTEIN OSMV"/>
    <property type="match status" value="1"/>
</dbReference>
<keyword evidence="3" id="KW-0547">Nucleotide-binding</keyword>
<feature type="domain" description="ABC transporter" evidence="5">
    <location>
        <begin position="1"/>
        <end position="205"/>
    </location>
</feature>
<dbReference type="InterPro" id="IPR027417">
    <property type="entry name" value="P-loop_NTPase"/>
</dbReference>
<keyword evidence="4 6" id="KW-0067">ATP-binding</keyword>
<evidence type="ECO:0000259" key="5">
    <source>
        <dbReference type="PROSITE" id="PS50893"/>
    </source>
</evidence>
<name>A0A5D0MKN2_9BACT</name>
<keyword evidence="2" id="KW-0813">Transport</keyword>
<sequence length="328" mass="37726">MIIGPSGCGKTTTLRMINRLVEPSNGEIFINNKNILDYNPVALRRNIGYVIQEIGLFPHYNVEENITVVPKLLKWGKDKIKKRVDELLDLVSLNPEYKQKYPHQLSGGEKQRVGLARALASDPEILLMDEPFGAIDPINRTKLHESFMEIQKKIKKTIVFVTHDINEAIKLGDNLVILKKGMLVQNGKLKTVLNNPKNNFVKSLLGEDRNLKGLVLKKSYDFANKKYLKIIKNKNEIDKTFLKKDKRNLIILKDKKRIKGYFKYQNKNNEEKIKYYSNIVKAGKYSNLREILSKMMEFGEDVAFICSKDIFLGVIRLADILKEMGSNL</sequence>
<evidence type="ECO:0000256" key="2">
    <source>
        <dbReference type="ARBA" id="ARBA00022448"/>
    </source>
</evidence>
<dbReference type="PROSITE" id="PS50893">
    <property type="entry name" value="ABC_TRANSPORTER_2"/>
    <property type="match status" value="1"/>
</dbReference>
<dbReference type="Proteomes" id="UP000324143">
    <property type="component" value="Unassembled WGS sequence"/>
</dbReference>
<dbReference type="InterPro" id="IPR017871">
    <property type="entry name" value="ABC_transporter-like_CS"/>
</dbReference>
<evidence type="ECO:0000256" key="1">
    <source>
        <dbReference type="ARBA" id="ARBA00005417"/>
    </source>
</evidence>
<gene>
    <name evidence="6" type="ORF">FXF47_05850</name>
</gene>
<dbReference type="InterPro" id="IPR003593">
    <property type="entry name" value="AAA+_ATPase"/>
</dbReference>
<organism evidence="6 7">
    <name type="scientific">Candidatus Mcinerneyibacterium aminivorans</name>
    <dbReference type="NCBI Taxonomy" id="2703815"/>
    <lineage>
        <taxon>Bacteria</taxon>
        <taxon>Candidatus Macinerneyibacteriota</taxon>
        <taxon>Candidatus Mcinerneyibacteria</taxon>
        <taxon>Candidatus Mcinerneyibacteriales</taxon>
        <taxon>Candidatus Mcinerneyibacteriaceae</taxon>
        <taxon>Candidatus Mcinerneyibacterium</taxon>
    </lineage>
</organism>
<dbReference type="GO" id="GO:0016887">
    <property type="term" value="F:ATP hydrolysis activity"/>
    <property type="evidence" value="ECO:0007669"/>
    <property type="project" value="InterPro"/>
</dbReference>